<dbReference type="SUPFAM" id="SSF50685">
    <property type="entry name" value="Barwin-like endoglucanases"/>
    <property type="match status" value="1"/>
</dbReference>
<dbReference type="InterPro" id="IPR051933">
    <property type="entry name" value="Resuscitation_pf_RpfB"/>
</dbReference>
<accession>A0A0U9HBX8</accession>
<proteinExistence type="predicted"/>
<keyword evidence="2" id="KW-1133">Transmembrane helix</keyword>
<dbReference type="STRING" id="224999.GCA_001485475_00254"/>
<dbReference type="InterPro" id="IPR011098">
    <property type="entry name" value="G5_dom"/>
</dbReference>
<evidence type="ECO:0000256" key="1">
    <source>
        <dbReference type="ARBA" id="ARBA00022729"/>
    </source>
</evidence>
<name>A0A0U9HBX8_9FIRM</name>
<evidence type="ECO:0000256" key="2">
    <source>
        <dbReference type="SAM" id="Phobius"/>
    </source>
</evidence>
<reference evidence="4" key="1">
    <citation type="journal article" date="2016" name="Genome Announc.">
        <title>Draft Genome Sequence of the Syntrophic Lactate-Degrading Bacterium Tepidanaerobacter syntrophicus JLT.</title>
        <authorList>
            <person name="Matsuura N."/>
            <person name="Ohashi A."/>
            <person name="Tourlousse D.M."/>
            <person name="Sekiguchi Y."/>
        </authorList>
    </citation>
    <scope>NUCLEOTIDE SEQUENCE [LARGE SCALE GENOMIC DNA]</scope>
    <source>
        <strain evidence="4">JL</strain>
    </source>
</reference>
<gene>
    <name evidence="4" type="ORF">TSYNT_598</name>
</gene>
<dbReference type="Gene3D" id="2.20.230.10">
    <property type="entry name" value="Resuscitation-promoting factor rpfb"/>
    <property type="match status" value="1"/>
</dbReference>
<dbReference type="Pfam" id="PF03990">
    <property type="entry name" value="DUF348"/>
    <property type="match status" value="2"/>
</dbReference>
<dbReference type="GO" id="GO:0004553">
    <property type="term" value="F:hydrolase activity, hydrolyzing O-glycosyl compounds"/>
    <property type="evidence" value="ECO:0007669"/>
    <property type="project" value="InterPro"/>
</dbReference>
<keyword evidence="2" id="KW-0472">Membrane</keyword>
<dbReference type="Pfam" id="PF07501">
    <property type="entry name" value="G5"/>
    <property type="match status" value="1"/>
</dbReference>
<dbReference type="Pfam" id="PF06725">
    <property type="entry name" value="3D"/>
    <property type="match status" value="1"/>
</dbReference>
<dbReference type="PANTHER" id="PTHR39160">
    <property type="entry name" value="CELL WALL-BINDING PROTEIN YOCH"/>
    <property type="match status" value="1"/>
</dbReference>
<protein>
    <recommendedName>
        <fullName evidence="3">G5 domain-containing protein</fullName>
    </recommendedName>
</protein>
<dbReference type="InterPro" id="IPR010611">
    <property type="entry name" value="3D_dom"/>
</dbReference>
<dbReference type="Gene3D" id="2.40.40.10">
    <property type="entry name" value="RlpA-like domain"/>
    <property type="match status" value="1"/>
</dbReference>
<dbReference type="InterPro" id="IPR036908">
    <property type="entry name" value="RlpA-like_sf"/>
</dbReference>
<feature type="domain" description="G5" evidence="3">
    <location>
        <begin position="152"/>
        <end position="231"/>
    </location>
</feature>
<organism evidence="4">
    <name type="scientific">Tepidanaerobacter syntrophicus</name>
    <dbReference type="NCBI Taxonomy" id="224999"/>
    <lineage>
        <taxon>Bacteria</taxon>
        <taxon>Bacillati</taxon>
        <taxon>Bacillota</taxon>
        <taxon>Clostridia</taxon>
        <taxon>Thermosediminibacterales</taxon>
        <taxon>Tepidanaerobacteraceae</taxon>
        <taxon>Tepidanaerobacter</taxon>
    </lineage>
</organism>
<dbReference type="GO" id="GO:0009254">
    <property type="term" value="P:peptidoglycan turnover"/>
    <property type="evidence" value="ECO:0007669"/>
    <property type="project" value="InterPro"/>
</dbReference>
<evidence type="ECO:0000259" key="3">
    <source>
        <dbReference type="PROSITE" id="PS51109"/>
    </source>
</evidence>
<keyword evidence="5" id="KW-1185">Reference proteome</keyword>
<evidence type="ECO:0000313" key="4">
    <source>
        <dbReference type="EMBL" id="GAQ24272.1"/>
    </source>
</evidence>
<dbReference type="SMART" id="SM01208">
    <property type="entry name" value="G5"/>
    <property type="match status" value="1"/>
</dbReference>
<dbReference type="Proteomes" id="UP000062160">
    <property type="component" value="Unassembled WGS sequence"/>
</dbReference>
<keyword evidence="2" id="KW-0812">Transmembrane</keyword>
<dbReference type="PANTHER" id="PTHR39160:SF4">
    <property type="entry name" value="RESUSCITATION-PROMOTING FACTOR RPFB"/>
    <property type="match status" value="1"/>
</dbReference>
<keyword evidence="1" id="KW-0732">Signal</keyword>
<sequence>MHIAFVKRGNFVFSPKARWAIASGIAVIAIAGAITVHAILEKEVVIYDKEKTVEVSTFAKTVKDLLADEKIVLESEDVVTPSIDTKLEDNMKIIIKRAFPVTIVVDGKEVTVKTQPDTVENILSKGGIVLNEKDKIEPALSYSVAKNEKIIITRVEEKVTKTIKPIPFTTVSRKDSNLPAGQKKVIQQGEEGSEEIKTTEILENGKVVSTSTESKVIKSPKPQIVLVGTVQIASRAGVDFAYTEKRRMTASAYTYTGHRTATGTTPRAGVVAVDPNVIPLGTRLYVEGYGFARAEDTGGAIKGNEIDLFFNTTQECRYFGRRQVTIYVLK</sequence>
<dbReference type="CDD" id="cd22786">
    <property type="entry name" value="DPBB_YuiC-like"/>
    <property type="match status" value="1"/>
</dbReference>
<dbReference type="AlphaFoldDB" id="A0A0U9HBX8"/>
<dbReference type="PROSITE" id="PS51109">
    <property type="entry name" value="G5"/>
    <property type="match status" value="1"/>
</dbReference>
<dbReference type="GO" id="GO:0019867">
    <property type="term" value="C:outer membrane"/>
    <property type="evidence" value="ECO:0007669"/>
    <property type="project" value="InterPro"/>
</dbReference>
<dbReference type="EMBL" id="DF976999">
    <property type="protein sequence ID" value="GAQ24272.1"/>
    <property type="molecule type" value="Genomic_DNA"/>
</dbReference>
<evidence type="ECO:0000313" key="5">
    <source>
        <dbReference type="Proteomes" id="UP000062160"/>
    </source>
</evidence>
<dbReference type="InterPro" id="IPR007137">
    <property type="entry name" value="DUF348"/>
</dbReference>
<feature type="transmembrane region" description="Helical" evidence="2">
    <location>
        <begin position="20"/>
        <end position="40"/>
    </location>
</feature>